<reference evidence="1 2" key="1">
    <citation type="submission" date="2018-02" db="EMBL/GenBank/DDBJ databases">
        <authorList>
            <person name="Cohen D.B."/>
            <person name="Kent A.D."/>
        </authorList>
    </citation>
    <scope>NUCLEOTIDE SEQUENCE [LARGE SCALE GENOMIC DNA]</scope>
    <source>
        <strain evidence="1 2">CCAP 1448/3</strain>
    </source>
</reference>
<dbReference type="InterPro" id="IPR007574">
    <property type="entry name" value="NblA"/>
</dbReference>
<dbReference type="EMBL" id="PVWJ01000016">
    <property type="protein sequence ID" value="PSB04224.1"/>
    <property type="molecule type" value="Genomic_DNA"/>
</dbReference>
<organism evidence="1 2">
    <name type="scientific">Merismopedia glauca CCAP 1448/3</name>
    <dbReference type="NCBI Taxonomy" id="1296344"/>
    <lineage>
        <taxon>Bacteria</taxon>
        <taxon>Bacillati</taxon>
        <taxon>Cyanobacteriota</taxon>
        <taxon>Cyanophyceae</taxon>
        <taxon>Synechococcales</taxon>
        <taxon>Merismopediaceae</taxon>
        <taxon>Merismopedia</taxon>
    </lineage>
</organism>
<proteinExistence type="predicted"/>
<keyword evidence="2" id="KW-1185">Reference proteome</keyword>
<evidence type="ECO:0000313" key="2">
    <source>
        <dbReference type="Proteomes" id="UP000238762"/>
    </source>
</evidence>
<evidence type="ECO:0000313" key="1">
    <source>
        <dbReference type="EMBL" id="PSB04224.1"/>
    </source>
</evidence>
<gene>
    <name evidence="1" type="ORF">C7B64_05080</name>
</gene>
<dbReference type="OrthoDB" id="574377at2"/>
<name>A0A2T1C7L6_9CYAN</name>
<accession>A0A2T1C7L6</accession>
<comment type="caution">
    <text evidence="1">The sequence shown here is derived from an EMBL/GenBank/DDBJ whole genome shotgun (WGS) entry which is preliminary data.</text>
</comment>
<sequence>MENISFDLTLEQQFQMKLVEQSAGNMNREQMQELLVEISRLVMLKDNIIKGLMKECTLRL</sequence>
<dbReference type="Pfam" id="PF04485">
    <property type="entry name" value="NblA"/>
    <property type="match status" value="1"/>
</dbReference>
<reference evidence="1 2" key="2">
    <citation type="submission" date="2018-03" db="EMBL/GenBank/DDBJ databases">
        <title>The ancient ancestry and fast evolution of plastids.</title>
        <authorList>
            <person name="Moore K.R."/>
            <person name="Magnabosco C."/>
            <person name="Momper L."/>
            <person name="Gold D.A."/>
            <person name="Bosak T."/>
            <person name="Fournier G.P."/>
        </authorList>
    </citation>
    <scope>NUCLEOTIDE SEQUENCE [LARGE SCALE GENOMIC DNA]</scope>
    <source>
        <strain evidence="1 2">CCAP 1448/3</strain>
    </source>
</reference>
<protein>
    <submittedName>
        <fullName evidence="1">Photosystem I reaction center subunit XII</fullName>
    </submittedName>
</protein>
<dbReference type="Gene3D" id="1.10.287.670">
    <property type="entry name" value="Phycobilisome degradation protein NblA"/>
    <property type="match status" value="1"/>
</dbReference>
<dbReference type="RefSeq" id="WP_106287566.1">
    <property type="nucleotide sequence ID" value="NZ_CAWNTC010000212.1"/>
</dbReference>
<dbReference type="InterPro" id="IPR036904">
    <property type="entry name" value="NblA_sf"/>
</dbReference>
<dbReference type="SUPFAM" id="SSF109859">
    <property type="entry name" value="NblA-like"/>
    <property type="match status" value="1"/>
</dbReference>
<dbReference type="AlphaFoldDB" id="A0A2T1C7L6"/>
<dbReference type="Proteomes" id="UP000238762">
    <property type="component" value="Unassembled WGS sequence"/>
</dbReference>